<dbReference type="Proteomes" id="UP000054776">
    <property type="component" value="Unassembled WGS sequence"/>
</dbReference>
<sequence length="467" mass="53113">LYFARMAQSAQQKRKEIYRYDSPWALYAMNWSVRPDQKFRIALGSFIEEYNNKVQIVQLDEDAGEFRHTAHFDHPYPATKIMWIPDINRSSEFCAPLSSFDWNENDVGIIGTASIDTTCTIWRLETGQITGQVSGTGSRVSGHVKTQLIAHDKEVYDFAFSKSVNQKDVFASVGADGSVRMFDLRHLEHSTIIYEDPLQTPLLRIAWNKQDPFYIATVASDSTEVVIILDIRLPCAPVARLNNHRAFVNGIVWAPHSSCHICTAADDHQALIWDVQAMPRAIEDPILAYTAGGEINQVHWAPNQPDWIAICFNNCLEILRCAFFRYCSTHGIGSVYLLCSTRVTMPSGLKAAVASTPVSIAYRFCTSRMQRNHHFIRYGVPFIGFVVCGSLGLQFFTSIRLEYRKRKLFTSLGVDPSKQKSLEQIYEEDIAGKKFDDWKNIRAPRPEESNFEFKEAISERQKNAKNS</sequence>
<reference evidence="12 13" key="1">
    <citation type="submission" date="2015-01" db="EMBL/GenBank/DDBJ databases">
        <title>Evolution of Trichinella species and genotypes.</title>
        <authorList>
            <person name="Korhonen P.K."/>
            <person name="Edoardo P."/>
            <person name="Giuseppe L.R."/>
            <person name="Gasser R.B."/>
        </authorList>
    </citation>
    <scope>NUCLEOTIDE SEQUENCE [LARGE SCALE GENOMIC DNA]</scope>
    <source>
        <strain evidence="12">ISS3</strain>
    </source>
</reference>
<proteinExistence type="inferred from homology"/>
<keyword evidence="3 10" id="KW-0853">WD repeat</keyword>
<dbReference type="InterPro" id="IPR045159">
    <property type="entry name" value="DCAF7-like"/>
</dbReference>
<evidence type="ECO:0000256" key="3">
    <source>
        <dbReference type="ARBA" id="ARBA00022574"/>
    </source>
</evidence>
<dbReference type="InterPro" id="IPR001680">
    <property type="entry name" value="WD40_rpt"/>
</dbReference>
<evidence type="ECO:0000256" key="11">
    <source>
        <dbReference type="SAM" id="Phobius"/>
    </source>
</evidence>
<feature type="transmembrane region" description="Helical" evidence="11">
    <location>
        <begin position="375"/>
        <end position="397"/>
    </location>
</feature>
<comment type="subcellular location">
    <subcellularLocation>
        <location evidence="1">Mitochondrion inner membrane</location>
        <topology evidence="1">Single-pass membrane protein</topology>
    </subcellularLocation>
</comment>
<keyword evidence="8" id="KW-0496">Mitochondrion</keyword>
<dbReference type="SMART" id="SM00320">
    <property type="entry name" value="WD40"/>
    <property type="match status" value="4"/>
</dbReference>
<keyword evidence="4 11" id="KW-0812">Transmembrane</keyword>
<feature type="non-terminal residue" evidence="12">
    <location>
        <position position="1"/>
    </location>
</feature>
<dbReference type="Gene3D" id="2.130.10.10">
    <property type="entry name" value="YVTN repeat-like/Quinoprotein amine dehydrogenase"/>
    <property type="match status" value="1"/>
</dbReference>
<dbReference type="Pfam" id="PF14138">
    <property type="entry name" value="COX16"/>
    <property type="match status" value="1"/>
</dbReference>
<dbReference type="InterPro" id="IPR020164">
    <property type="entry name" value="Cyt_c_Oxase_assmbl_COX16"/>
</dbReference>
<keyword evidence="7 11" id="KW-1133">Transmembrane helix</keyword>
<evidence type="ECO:0000256" key="1">
    <source>
        <dbReference type="ARBA" id="ARBA00004434"/>
    </source>
</evidence>
<evidence type="ECO:0000313" key="13">
    <source>
        <dbReference type="Proteomes" id="UP000054776"/>
    </source>
</evidence>
<organism evidence="12 13">
    <name type="scientific">Trichinella spiralis</name>
    <name type="common">Trichina worm</name>
    <dbReference type="NCBI Taxonomy" id="6334"/>
    <lineage>
        <taxon>Eukaryota</taxon>
        <taxon>Metazoa</taxon>
        <taxon>Ecdysozoa</taxon>
        <taxon>Nematoda</taxon>
        <taxon>Enoplea</taxon>
        <taxon>Dorylaimia</taxon>
        <taxon>Trichinellida</taxon>
        <taxon>Trichinellidae</taxon>
        <taxon>Trichinella</taxon>
    </lineage>
</organism>
<dbReference type="PROSITE" id="PS50082">
    <property type="entry name" value="WD_REPEATS_2"/>
    <property type="match status" value="1"/>
</dbReference>
<keyword evidence="13" id="KW-1185">Reference proteome</keyword>
<gene>
    <name evidence="12" type="primary">Dcaf7</name>
    <name evidence="12" type="ORF">T01_12508</name>
</gene>
<name>A0A0V1B0I8_TRISP</name>
<comment type="similarity">
    <text evidence="2">Belongs to the COX16 family.</text>
</comment>
<keyword evidence="9 11" id="KW-0472">Membrane</keyword>
<dbReference type="InterPro" id="IPR019775">
    <property type="entry name" value="WD40_repeat_CS"/>
</dbReference>
<keyword evidence="6" id="KW-0999">Mitochondrion inner membrane</keyword>
<dbReference type="OrthoDB" id="24670at2759"/>
<protein>
    <submittedName>
        <fullName evidence="12">DDB1-and CUL4-associated factor 7</fullName>
    </submittedName>
</protein>
<evidence type="ECO:0000313" key="12">
    <source>
        <dbReference type="EMBL" id="KRY30481.1"/>
    </source>
</evidence>
<dbReference type="InterPro" id="IPR015943">
    <property type="entry name" value="WD40/YVTN_repeat-like_dom_sf"/>
</dbReference>
<dbReference type="SUPFAM" id="SSF50978">
    <property type="entry name" value="WD40 repeat-like"/>
    <property type="match status" value="1"/>
</dbReference>
<keyword evidence="5" id="KW-0677">Repeat</keyword>
<dbReference type="GO" id="GO:0005743">
    <property type="term" value="C:mitochondrial inner membrane"/>
    <property type="evidence" value="ECO:0007669"/>
    <property type="project" value="UniProtKB-SubCell"/>
</dbReference>
<evidence type="ECO:0000256" key="8">
    <source>
        <dbReference type="ARBA" id="ARBA00023128"/>
    </source>
</evidence>
<comment type="caution">
    <text evidence="12">The sequence shown here is derived from an EMBL/GenBank/DDBJ whole genome shotgun (WGS) entry which is preliminary data.</text>
</comment>
<evidence type="ECO:0000256" key="10">
    <source>
        <dbReference type="PROSITE-ProRule" id="PRU00221"/>
    </source>
</evidence>
<accession>A0A0V1B0I8</accession>
<evidence type="ECO:0000256" key="4">
    <source>
        <dbReference type="ARBA" id="ARBA00022692"/>
    </source>
</evidence>
<dbReference type="PANTHER" id="PTHR19919">
    <property type="entry name" value="WD REPEAT CONTAINING PROTEIN"/>
    <property type="match status" value="1"/>
</dbReference>
<dbReference type="Pfam" id="PF00400">
    <property type="entry name" value="WD40"/>
    <property type="match status" value="2"/>
</dbReference>
<dbReference type="PROSITE" id="PS00678">
    <property type="entry name" value="WD_REPEATS_1"/>
    <property type="match status" value="1"/>
</dbReference>
<evidence type="ECO:0000256" key="2">
    <source>
        <dbReference type="ARBA" id="ARBA00008370"/>
    </source>
</evidence>
<evidence type="ECO:0000256" key="9">
    <source>
        <dbReference type="ARBA" id="ARBA00023136"/>
    </source>
</evidence>
<evidence type="ECO:0000256" key="7">
    <source>
        <dbReference type="ARBA" id="ARBA00022989"/>
    </source>
</evidence>
<evidence type="ECO:0000256" key="6">
    <source>
        <dbReference type="ARBA" id="ARBA00022792"/>
    </source>
</evidence>
<dbReference type="AlphaFoldDB" id="A0A0V1B0I8"/>
<dbReference type="EMBL" id="JYDH01000140">
    <property type="protein sequence ID" value="KRY30481.1"/>
    <property type="molecule type" value="Genomic_DNA"/>
</dbReference>
<dbReference type="InterPro" id="IPR036322">
    <property type="entry name" value="WD40_repeat_dom_sf"/>
</dbReference>
<feature type="repeat" description="WD" evidence="10">
    <location>
        <begin position="241"/>
        <end position="276"/>
    </location>
</feature>
<evidence type="ECO:0000256" key="5">
    <source>
        <dbReference type="ARBA" id="ARBA00022737"/>
    </source>
</evidence>